<name>A0AAP2GVQ7_9BACT</name>
<organism evidence="3 4">
    <name type="scientific">Dawidia cretensis</name>
    <dbReference type="NCBI Taxonomy" id="2782350"/>
    <lineage>
        <taxon>Bacteria</taxon>
        <taxon>Pseudomonadati</taxon>
        <taxon>Bacteroidota</taxon>
        <taxon>Cytophagia</taxon>
        <taxon>Cytophagales</taxon>
        <taxon>Chryseotaleaceae</taxon>
        <taxon>Dawidia</taxon>
    </lineage>
</organism>
<accession>A0AAP2GVQ7</accession>
<dbReference type="Proteomes" id="UP001319080">
    <property type="component" value="Unassembled WGS sequence"/>
</dbReference>
<dbReference type="EMBL" id="JAHESE010000027">
    <property type="protein sequence ID" value="MBT1710940.1"/>
    <property type="molecule type" value="Genomic_DNA"/>
</dbReference>
<feature type="region of interest" description="Disordered" evidence="1">
    <location>
        <begin position="482"/>
        <end position="511"/>
    </location>
</feature>
<dbReference type="InterPro" id="IPR011990">
    <property type="entry name" value="TPR-like_helical_dom_sf"/>
</dbReference>
<reference evidence="3 4" key="1">
    <citation type="submission" date="2021-05" db="EMBL/GenBank/DDBJ databases">
        <title>A Polyphasic approach of four new species of the genus Ohtaekwangia: Ohtaekwangia histidinii sp. nov., Ohtaekwangia cretensis sp. nov., Ohtaekwangia indiensis sp. nov., Ohtaekwangia reichenbachii sp. nov. from diverse environment.</title>
        <authorList>
            <person name="Octaviana S."/>
        </authorList>
    </citation>
    <scope>NUCLEOTIDE SEQUENCE [LARGE SCALE GENOMIC DNA]</scope>
    <source>
        <strain evidence="3 4">PWU5</strain>
    </source>
</reference>
<sequence length="511" mass="56432">MKKNIIKYVALVTLAVGVSACTDNFDKFNTNENAPTAEQASPNLLLTNAIESSTDRLHSIGLGHEIGAGWVQYMAKAQYTDEDRYQPRVSELNTTWNSFYSASGQDIAKLLKIADASGNTAYKAVGLIMQAHIMSIVTDLWGAAPFSKAFQGDPVDGGILSPEYDTQEAIYRAIIENLKTANTLLAETENEIAGDILFDNDLALWQQYSNSLRLRLLLRMSAKDVPFVTAQMTEIVTTPDVFPIFADGQSAYLQYLGLAPNNNPINENRKTRDDHRVSKNIIDMLDANGDERIMLYAQPASGTASYVGMQNGLTSSAAAAYNGNGLANTSKIGTYFLRGETPGMLLSYSELQFILAEAAHKGFIPGGEAQAQAYYEAGVEASFYQYEDYFQDLIDRHVTSGGWSMPDSLYKAVEYQIEEAAPYTPAEADRLIATQKYIAMFDQGLESWFEWRRTGYPELTPAVNGLNGGKIPVRLQYPLDEETKNPTALQKAKDDQEGDESMNSPVWWDAN</sequence>
<gene>
    <name evidence="3" type="ORF">KK062_22040</name>
</gene>
<dbReference type="InterPro" id="IPR041662">
    <property type="entry name" value="SusD-like_2"/>
</dbReference>
<keyword evidence="3" id="KW-0449">Lipoprotein</keyword>
<evidence type="ECO:0000313" key="4">
    <source>
        <dbReference type="Proteomes" id="UP001319080"/>
    </source>
</evidence>
<dbReference type="RefSeq" id="WP_254086513.1">
    <property type="nucleotide sequence ID" value="NZ_JAHESE010000027.1"/>
</dbReference>
<keyword evidence="4" id="KW-1185">Reference proteome</keyword>
<protein>
    <submittedName>
        <fullName evidence="3">SusD/RagB family nutrient-binding outer membrane lipoprotein</fullName>
    </submittedName>
</protein>
<comment type="caution">
    <text evidence="3">The sequence shown here is derived from an EMBL/GenBank/DDBJ whole genome shotgun (WGS) entry which is preliminary data.</text>
</comment>
<evidence type="ECO:0000256" key="2">
    <source>
        <dbReference type="SAM" id="SignalP"/>
    </source>
</evidence>
<dbReference type="SUPFAM" id="SSF48452">
    <property type="entry name" value="TPR-like"/>
    <property type="match status" value="1"/>
</dbReference>
<feature type="chain" id="PRO_5042873431" evidence="2">
    <location>
        <begin position="21"/>
        <end position="511"/>
    </location>
</feature>
<proteinExistence type="predicted"/>
<dbReference type="Gene3D" id="1.25.40.390">
    <property type="match status" value="1"/>
</dbReference>
<dbReference type="AlphaFoldDB" id="A0AAP2GVQ7"/>
<feature type="signal peptide" evidence="2">
    <location>
        <begin position="1"/>
        <end position="20"/>
    </location>
</feature>
<evidence type="ECO:0000313" key="3">
    <source>
        <dbReference type="EMBL" id="MBT1710940.1"/>
    </source>
</evidence>
<keyword evidence="2" id="KW-0732">Signal</keyword>
<evidence type="ECO:0000256" key="1">
    <source>
        <dbReference type="SAM" id="MobiDB-lite"/>
    </source>
</evidence>
<dbReference type="PROSITE" id="PS51257">
    <property type="entry name" value="PROKAR_LIPOPROTEIN"/>
    <property type="match status" value="1"/>
</dbReference>
<dbReference type="Pfam" id="PF12771">
    <property type="entry name" value="SusD-like_2"/>
    <property type="match status" value="1"/>
</dbReference>